<evidence type="ECO:0000256" key="19">
    <source>
        <dbReference type="ARBA" id="ARBA00023069"/>
    </source>
</evidence>
<keyword evidence="32" id="KW-1185">Reference proteome</keyword>
<keyword evidence="20" id="KW-0564">Palmitate</keyword>
<accession>A0AAD1UAE3</accession>
<keyword evidence="7" id="KW-1032">Host cell membrane</keyword>
<keyword evidence="16 28" id="KW-0067">ATP-binding</keyword>
<reference evidence="31" key="1">
    <citation type="submission" date="2023-07" db="EMBL/GenBank/DDBJ databases">
        <authorList>
            <consortium name="AG Swart"/>
            <person name="Singh M."/>
            <person name="Singh A."/>
            <person name="Seah K."/>
            <person name="Emmerich C."/>
        </authorList>
    </citation>
    <scope>NUCLEOTIDE SEQUENCE</scope>
    <source>
        <strain evidence="31">DP1</strain>
    </source>
</reference>
<evidence type="ECO:0000256" key="12">
    <source>
        <dbReference type="ARBA" id="ARBA00022737"/>
    </source>
</evidence>
<dbReference type="Pfam" id="PF13499">
    <property type="entry name" value="EF-hand_7"/>
    <property type="match status" value="2"/>
</dbReference>
<evidence type="ECO:0000259" key="29">
    <source>
        <dbReference type="PROSITE" id="PS50011"/>
    </source>
</evidence>
<evidence type="ECO:0000313" key="31">
    <source>
        <dbReference type="EMBL" id="CAI2365375.1"/>
    </source>
</evidence>
<dbReference type="SUPFAM" id="SSF47473">
    <property type="entry name" value="EF-hand"/>
    <property type="match status" value="1"/>
</dbReference>
<evidence type="ECO:0000256" key="28">
    <source>
        <dbReference type="PROSITE-ProRule" id="PRU10141"/>
    </source>
</evidence>
<evidence type="ECO:0000256" key="11">
    <source>
        <dbReference type="ARBA" id="ARBA00022723"/>
    </source>
</evidence>
<evidence type="ECO:0000256" key="20">
    <source>
        <dbReference type="ARBA" id="ARBA00023139"/>
    </source>
</evidence>
<dbReference type="AlphaFoldDB" id="A0AAD1UAE3"/>
<dbReference type="CDD" id="cd00051">
    <property type="entry name" value="EFh"/>
    <property type="match status" value="1"/>
</dbReference>
<dbReference type="GO" id="GO:0005886">
    <property type="term" value="C:plasma membrane"/>
    <property type="evidence" value="ECO:0007669"/>
    <property type="project" value="UniProtKB-SubCell"/>
</dbReference>
<feature type="domain" description="EF-hand" evidence="30">
    <location>
        <begin position="440"/>
        <end position="475"/>
    </location>
</feature>
<evidence type="ECO:0000256" key="4">
    <source>
        <dbReference type="ARBA" id="ARBA00004425"/>
    </source>
</evidence>
<dbReference type="InterPro" id="IPR011009">
    <property type="entry name" value="Kinase-like_dom_sf"/>
</dbReference>
<dbReference type="SMART" id="SM00220">
    <property type="entry name" value="S_TKc"/>
    <property type="match status" value="1"/>
</dbReference>
<sequence length="504" mass="58205">MSGYQQKESIKVDDFVDVDNAEAVETGPTESFEELKSKFDIKKLITQFVIKKENFVFTKKNSLYEDYKLDGELGKGTYGVVYKGIHTDTGDIRAVKQISRKKIKKIERFLNEVHALKTLDHPNIIKLFEIYEDTENVYLVQEMCEGGELFDRIVENGYLSEKQAAELFLQILQSILYCNKNRISHRDLKPENFMFKSKDKDSMLKLIDFGLSMSYFKVDKNTEKSSVVRMKTRAGTAFFMAPEVISHDYTESCDMWSAGVMLYIMLCGYPPFYGENDQEILEAVIAGEYDFDDEVWDEVSDEAKDLINNLLKPEQERLTPKEALHHPWVKNRDKNIDVPNKHLHRLKSFQKSKKLKKAALTYLASRTTDDDISEEMQIFLKLDKNRDGYITLKELKEGMKEVENIDEIAEILKGVDIDNNGAINYTEFIAATLDQDKVVNEQMKMKDAFKVFDKDGDGQIDEEEMRAAFDCTDGEAFKEIIQEADSNGDGKVDYEEFKKVMQNV</sequence>
<keyword evidence="22" id="KW-0449">Lipoprotein</keyword>
<evidence type="ECO:0000256" key="27">
    <source>
        <dbReference type="ARBA" id="ARBA00068067"/>
    </source>
</evidence>
<dbReference type="PROSITE" id="PS50222">
    <property type="entry name" value="EF_HAND_2"/>
    <property type="match status" value="3"/>
</dbReference>
<dbReference type="InterPro" id="IPR000719">
    <property type="entry name" value="Prot_kinase_dom"/>
</dbReference>
<dbReference type="InterPro" id="IPR002048">
    <property type="entry name" value="EF_hand_dom"/>
</dbReference>
<keyword evidence="18" id="KW-1043">Host membrane</keyword>
<dbReference type="Gene3D" id="3.30.200.20">
    <property type="entry name" value="Phosphorylase Kinase, domain 1"/>
    <property type="match status" value="1"/>
</dbReference>
<dbReference type="FunFam" id="1.10.238.10:FF:000001">
    <property type="entry name" value="Calmodulin 1"/>
    <property type="match status" value="1"/>
</dbReference>
<evidence type="ECO:0000256" key="22">
    <source>
        <dbReference type="ARBA" id="ARBA00023288"/>
    </source>
</evidence>
<dbReference type="CDD" id="cd05117">
    <property type="entry name" value="STKc_CAMK"/>
    <property type="match status" value="1"/>
</dbReference>
<comment type="similarity">
    <text evidence="23">Belongs to the protein kinase superfamily. Ser/Thr protein kinase family. CDPK subfamily.</text>
</comment>
<protein>
    <recommendedName>
        <fullName evidence="27">Calcium-dependent protein kinase 1</fullName>
        <ecNumber evidence="5">2.7.11.1</ecNumber>
    </recommendedName>
</protein>
<dbReference type="InterPro" id="IPR011992">
    <property type="entry name" value="EF-hand-dom_pair"/>
</dbReference>
<dbReference type="GO" id="GO:0005524">
    <property type="term" value="F:ATP binding"/>
    <property type="evidence" value="ECO:0007669"/>
    <property type="project" value="UniProtKB-UniRule"/>
</dbReference>
<evidence type="ECO:0000256" key="2">
    <source>
        <dbReference type="ARBA" id="ARBA00004230"/>
    </source>
</evidence>
<dbReference type="GO" id="GO:0020005">
    <property type="term" value="C:symbiont-containing vacuole membrane"/>
    <property type="evidence" value="ECO:0007669"/>
    <property type="project" value="UniProtKB-SubCell"/>
</dbReference>
<dbReference type="Gene3D" id="1.10.510.10">
    <property type="entry name" value="Transferase(Phosphotransferase) domain 1"/>
    <property type="match status" value="1"/>
</dbReference>
<keyword evidence="15" id="KW-0106">Calcium</keyword>
<comment type="caution">
    <text evidence="31">The sequence shown here is derived from an EMBL/GenBank/DDBJ whole genome shotgun (WGS) entry which is preliminary data.</text>
</comment>
<dbReference type="GO" id="GO:0004674">
    <property type="term" value="F:protein serine/threonine kinase activity"/>
    <property type="evidence" value="ECO:0007669"/>
    <property type="project" value="UniProtKB-KW"/>
</dbReference>
<dbReference type="Gene3D" id="1.10.238.10">
    <property type="entry name" value="EF-hand"/>
    <property type="match status" value="2"/>
</dbReference>
<comment type="catalytic activity">
    <reaction evidence="24">
        <text>L-threonyl-[protein] + ATP = O-phospho-L-threonyl-[protein] + ADP + H(+)</text>
        <dbReference type="Rhea" id="RHEA:46608"/>
        <dbReference type="Rhea" id="RHEA-COMP:11060"/>
        <dbReference type="Rhea" id="RHEA-COMP:11605"/>
        <dbReference type="ChEBI" id="CHEBI:15378"/>
        <dbReference type="ChEBI" id="CHEBI:30013"/>
        <dbReference type="ChEBI" id="CHEBI:30616"/>
        <dbReference type="ChEBI" id="CHEBI:61977"/>
        <dbReference type="ChEBI" id="CHEBI:456216"/>
        <dbReference type="EC" id="2.7.11.1"/>
    </reaction>
</comment>
<evidence type="ECO:0000256" key="18">
    <source>
        <dbReference type="ARBA" id="ARBA00022870"/>
    </source>
</evidence>
<dbReference type="PROSITE" id="PS50011">
    <property type="entry name" value="PROTEIN_KINASE_DOM"/>
    <property type="match status" value="1"/>
</dbReference>
<dbReference type="Pfam" id="PF00069">
    <property type="entry name" value="Pkinase"/>
    <property type="match status" value="1"/>
</dbReference>
<feature type="domain" description="EF-hand" evidence="30">
    <location>
        <begin position="477"/>
        <end position="504"/>
    </location>
</feature>
<dbReference type="GO" id="GO:0020002">
    <property type="term" value="C:host cell plasma membrane"/>
    <property type="evidence" value="ECO:0007669"/>
    <property type="project" value="UniProtKB-SubCell"/>
</dbReference>
<evidence type="ECO:0000256" key="15">
    <source>
        <dbReference type="ARBA" id="ARBA00022837"/>
    </source>
</evidence>
<dbReference type="PANTHER" id="PTHR24349">
    <property type="entry name" value="SERINE/THREONINE-PROTEIN KINASE"/>
    <property type="match status" value="1"/>
</dbReference>
<feature type="domain" description="Protein kinase" evidence="29">
    <location>
        <begin position="67"/>
        <end position="329"/>
    </location>
</feature>
<keyword evidence="13 28" id="KW-0547">Nucleotide-binding</keyword>
<feature type="domain" description="EF-hand" evidence="30">
    <location>
        <begin position="370"/>
        <end position="405"/>
    </location>
</feature>
<dbReference type="FunFam" id="3.30.200.20:FF:000315">
    <property type="entry name" value="Calcium-dependent protein kinase 3"/>
    <property type="match status" value="1"/>
</dbReference>
<dbReference type="EMBL" id="CAMPGE010006521">
    <property type="protein sequence ID" value="CAI2365375.1"/>
    <property type="molecule type" value="Genomic_DNA"/>
</dbReference>
<dbReference type="InterPro" id="IPR050205">
    <property type="entry name" value="CDPK_Ser/Thr_kinases"/>
</dbReference>
<dbReference type="InterPro" id="IPR017441">
    <property type="entry name" value="Protein_kinase_ATP_BS"/>
</dbReference>
<evidence type="ECO:0000256" key="21">
    <source>
        <dbReference type="ARBA" id="ARBA00023273"/>
    </source>
</evidence>
<evidence type="ECO:0000256" key="23">
    <source>
        <dbReference type="ARBA" id="ARBA00024334"/>
    </source>
</evidence>
<dbReference type="PROSITE" id="PS00108">
    <property type="entry name" value="PROTEIN_KINASE_ST"/>
    <property type="match status" value="1"/>
</dbReference>
<keyword evidence="19" id="KW-0969">Cilium</keyword>
<evidence type="ECO:0000256" key="5">
    <source>
        <dbReference type="ARBA" id="ARBA00012513"/>
    </source>
</evidence>
<feature type="binding site" evidence="28">
    <location>
        <position position="96"/>
    </location>
    <ligand>
        <name>ATP</name>
        <dbReference type="ChEBI" id="CHEBI:30616"/>
    </ligand>
</feature>
<keyword evidence="12" id="KW-0677">Repeat</keyword>
<evidence type="ECO:0000259" key="30">
    <source>
        <dbReference type="PROSITE" id="PS50222"/>
    </source>
</evidence>
<keyword evidence="11" id="KW-0479">Metal-binding</keyword>
<dbReference type="PROSITE" id="PS00018">
    <property type="entry name" value="EF_HAND_1"/>
    <property type="match status" value="4"/>
</dbReference>
<gene>
    <name evidence="31" type="ORF">ECRASSUSDP1_LOCUS6718</name>
</gene>
<keyword evidence="21" id="KW-0966">Cell projection</keyword>
<keyword evidence="8" id="KW-0723">Serine/threonine-protein kinase</keyword>
<evidence type="ECO:0000256" key="8">
    <source>
        <dbReference type="ARBA" id="ARBA00022527"/>
    </source>
</evidence>
<comment type="subcellular location">
    <subcellularLocation>
        <location evidence="3">Cell membrane</location>
        <topology evidence="3">Lipid-anchor</topology>
        <orientation evidence="3">Cytoplasmic side</orientation>
    </subcellularLocation>
    <subcellularLocation>
        <location evidence="2">Cell projection</location>
        <location evidence="2">Cilium</location>
        <location evidence="2">Flagellum</location>
    </subcellularLocation>
    <subcellularLocation>
        <location evidence="4">Host cell membrane</location>
        <topology evidence="4">Lipid-anchor</topology>
    </subcellularLocation>
    <subcellularLocation>
        <location evidence="26">Parasitophorous vacuole membrane</location>
        <topology evidence="26">Lipid-anchor</topology>
    </subcellularLocation>
</comment>
<keyword evidence="14" id="KW-0418">Kinase</keyword>
<dbReference type="Proteomes" id="UP001295684">
    <property type="component" value="Unassembled WGS sequence"/>
</dbReference>
<dbReference type="InterPro" id="IPR018247">
    <property type="entry name" value="EF_Hand_1_Ca_BS"/>
</dbReference>
<evidence type="ECO:0000256" key="14">
    <source>
        <dbReference type="ARBA" id="ARBA00022777"/>
    </source>
</evidence>
<keyword evidence="17" id="KW-0282">Flagellum</keyword>
<evidence type="ECO:0000256" key="9">
    <source>
        <dbReference type="ARBA" id="ARBA00022679"/>
    </source>
</evidence>
<evidence type="ECO:0000256" key="17">
    <source>
        <dbReference type="ARBA" id="ARBA00022846"/>
    </source>
</evidence>
<dbReference type="SMART" id="SM00054">
    <property type="entry name" value="EFh"/>
    <property type="match status" value="4"/>
</dbReference>
<evidence type="ECO:0000256" key="26">
    <source>
        <dbReference type="ARBA" id="ARBA00060437"/>
    </source>
</evidence>
<dbReference type="PROSITE" id="PS00107">
    <property type="entry name" value="PROTEIN_KINASE_ATP"/>
    <property type="match status" value="1"/>
</dbReference>
<keyword evidence="6" id="KW-1003">Cell membrane</keyword>
<dbReference type="EC" id="2.7.11.1" evidence="5"/>
<evidence type="ECO:0000256" key="13">
    <source>
        <dbReference type="ARBA" id="ARBA00022741"/>
    </source>
</evidence>
<keyword evidence="9" id="KW-0808">Transferase</keyword>
<evidence type="ECO:0000256" key="25">
    <source>
        <dbReference type="ARBA" id="ARBA00048679"/>
    </source>
</evidence>
<evidence type="ECO:0000256" key="7">
    <source>
        <dbReference type="ARBA" id="ARBA00022511"/>
    </source>
</evidence>
<keyword evidence="10" id="KW-0519">Myristate</keyword>
<evidence type="ECO:0000256" key="16">
    <source>
        <dbReference type="ARBA" id="ARBA00022840"/>
    </source>
</evidence>
<comment type="cofactor">
    <cofactor evidence="1">
        <name>Mg(2+)</name>
        <dbReference type="ChEBI" id="CHEBI:18420"/>
    </cofactor>
</comment>
<proteinExistence type="inferred from homology"/>
<comment type="catalytic activity">
    <reaction evidence="25">
        <text>L-seryl-[protein] + ATP = O-phospho-L-seryl-[protein] + ADP + H(+)</text>
        <dbReference type="Rhea" id="RHEA:17989"/>
        <dbReference type="Rhea" id="RHEA-COMP:9863"/>
        <dbReference type="Rhea" id="RHEA-COMP:11604"/>
        <dbReference type="ChEBI" id="CHEBI:15378"/>
        <dbReference type="ChEBI" id="CHEBI:29999"/>
        <dbReference type="ChEBI" id="CHEBI:30616"/>
        <dbReference type="ChEBI" id="CHEBI:83421"/>
        <dbReference type="ChEBI" id="CHEBI:456216"/>
        <dbReference type="EC" id="2.7.11.1"/>
    </reaction>
</comment>
<dbReference type="InterPro" id="IPR008271">
    <property type="entry name" value="Ser/Thr_kinase_AS"/>
</dbReference>
<dbReference type="SUPFAM" id="SSF56112">
    <property type="entry name" value="Protein kinase-like (PK-like)"/>
    <property type="match status" value="1"/>
</dbReference>
<dbReference type="GO" id="GO:0031514">
    <property type="term" value="C:motile cilium"/>
    <property type="evidence" value="ECO:0007669"/>
    <property type="project" value="UniProtKB-SubCell"/>
</dbReference>
<organism evidence="31 32">
    <name type="scientific">Euplotes crassus</name>
    <dbReference type="NCBI Taxonomy" id="5936"/>
    <lineage>
        <taxon>Eukaryota</taxon>
        <taxon>Sar</taxon>
        <taxon>Alveolata</taxon>
        <taxon>Ciliophora</taxon>
        <taxon>Intramacronucleata</taxon>
        <taxon>Spirotrichea</taxon>
        <taxon>Hypotrichia</taxon>
        <taxon>Euplotida</taxon>
        <taxon>Euplotidae</taxon>
        <taxon>Moneuplotes</taxon>
    </lineage>
</organism>
<evidence type="ECO:0000256" key="10">
    <source>
        <dbReference type="ARBA" id="ARBA00022707"/>
    </source>
</evidence>
<evidence type="ECO:0000256" key="3">
    <source>
        <dbReference type="ARBA" id="ARBA00004342"/>
    </source>
</evidence>
<dbReference type="GO" id="GO:0005509">
    <property type="term" value="F:calcium ion binding"/>
    <property type="evidence" value="ECO:0007669"/>
    <property type="project" value="InterPro"/>
</dbReference>
<name>A0AAD1UAE3_EUPCR</name>
<evidence type="ECO:0000256" key="24">
    <source>
        <dbReference type="ARBA" id="ARBA00047899"/>
    </source>
</evidence>
<dbReference type="FunFam" id="1.10.510.10:FF:000398">
    <property type="entry name" value="Calcium-dependent protein kinase 1"/>
    <property type="match status" value="1"/>
</dbReference>
<evidence type="ECO:0000313" key="32">
    <source>
        <dbReference type="Proteomes" id="UP001295684"/>
    </source>
</evidence>
<evidence type="ECO:0000256" key="1">
    <source>
        <dbReference type="ARBA" id="ARBA00001946"/>
    </source>
</evidence>
<evidence type="ECO:0000256" key="6">
    <source>
        <dbReference type="ARBA" id="ARBA00022475"/>
    </source>
</evidence>
<keyword evidence="18" id="KW-0472">Membrane</keyword>